<evidence type="ECO:0000313" key="4">
    <source>
        <dbReference type="Proteomes" id="UP000248340"/>
    </source>
</evidence>
<keyword evidence="2" id="KW-1133">Transmembrane helix</keyword>
<gene>
    <name evidence="3" type="ORF">BO82DRAFT_114457</name>
</gene>
<dbReference type="GeneID" id="37132568"/>
<reference evidence="3 4" key="1">
    <citation type="submission" date="2016-12" db="EMBL/GenBank/DDBJ databases">
        <title>The genomes of Aspergillus section Nigri reveals drivers in fungal speciation.</title>
        <authorList>
            <consortium name="DOE Joint Genome Institute"/>
            <person name="Vesth T.C."/>
            <person name="Nybo J."/>
            <person name="Theobald S."/>
            <person name="Brandl J."/>
            <person name="Frisvad J.C."/>
            <person name="Nielsen K.F."/>
            <person name="Lyhne E.K."/>
            <person name="Kogle M.E."/>
            <person name="Kuo A."/>
            <person name="Riley R."/>
            <person name="Clum A."/>
            <person name="Nolan M."/>
            <person name="Lipzen A."/>
            <person name="Salamov A."/>
            <person name="Henrissat B."/>
            <person name="Wiebenga A."/>
            <person name="De Vries R.P."/>
            <person name="Grigoriev I.V."/>
            <person name="Mortensen U.H."/>
            <person name="Andersen M.R."/>
            <person name="Baker S.E."/>
        </authorList>
    </citation>
    <scope>NUCLEOTIDE SEQUENCE [LARGE SCALE GENOMIC DNA]</scope>
    <source>
        <strain evidence="3 4">CBS 121591</strain>
    </source>
</reference>
<dbReference type="Proteomes" id="UP000248340">
    <property type="component" value="Unassembled WGS sequence"/>
</dbReference>
<feature type="transmembrane region" description="Helical" evidence="2">
    <location>
        <begin position="228"/>
        <end position="250"/>
    </location>
</feature>
<proteinExistence type="predicted"/>
<dbReference type="AlphaFoldDB" id="A0A319C2E8"/>
<organism evidence="3 4">
    <name type="scientific">Aspergillus uvarum CBS 121591</name>
    <dbReference type="NCBI Taxonomy" id="1448315"/>
    <lineage>
        <taxon>Eukaryota</taxon>
        <taxon>Fungi</taxon>
        <taxon>Dikarya</taxon>
        <taxon>Ascomycota</taxon>
        <taxon>Pezizomycotina</taxon>
        <taxon>Eurotiomycetes</taxon>
        <taxon>Eurotiomycetidae</taxon>
        <taxon>Eurotiales</taxon>
        <taxon>Aspergillaceae</taxon>
        <taxon>Aspergillus</taxon>
        <taxon>Aspergillus subgen. Circumdati</taxon>
    </lineage>
</organism>
<keyword evidence="2" id="KW-0472">Membrane</keyword>
<evidence type="ECO:0000256" key="1">
    <source>
        <dbReference type="SAM" id="MobiDB-lite"/>
    </source>
</evidence>
<sequence length="255" mass="28402">MANGVNGRAFNCHTPATKRGGDQPQPPARAEKRWGFNRYCTPADWRDSAGVAETGRVWPGLVCRITPRPTSLDGGRTGVLYGWNSVGRSLPTRELYFSAVPVHSPLHHLNLQCKCIILSYPVPSLHPTSTVLHLALNKYLGIFLLAPPGTVIQQSDHSPLTCDQITFRILSLPHHPSSPPTLRFPNHHPASGPWVEFQLRPIFPPPLWDLFRSFIPLLTPLLPSGLDYIPHPLLASFFFLPFFYSLGLFFNSSLS</sequence>
<dbReference type="VEuPathDB" id="FungiDB:BO82DRAFT_114457"/>
<name>A0A319C2E8_9EURO</name>
<feature type="region of interest" description="Disordered" evidence="1">
    <location>
        <begin position="1"/>
        <end position="30"/>
    </location>
</feature>
<accession>A0A319C2E8</accession>
<dbReference type="RefSeq" id="XP_025490376.1">
    <property type="nucleotide sequence ID" value="XM_025629827.1"/>
</dbReference>
<evidence type="ECO:0000256" key="2">
    <source>
        <dbReference type="SAM" id="Phobius"/>
    </source>
</evidence>
<evidence type="ECO:0000313" key="3">
    <source>
        <dbReference type="EMBL" id="PYH80176.1"/>
    </source>
</evidence>
<keyword evidence="2" id="KW-0812">Transmembrane</keyword>
<protein>
    <submittedName>
        <fullName evidence="3">Uncharacterized protein</fullName>
    </submittedName>
</protein>
<dbReference type="EMBL" id="KZ821712">
    <property type="protein sequence ID" value="PYH80176.1"/>
    <property type="molecule type" value="Genomic_DNA"/>
</dbReference>
<keyword evidence="4" id="KW-1185">Reference proteome</keyword>